<feature type="compositionally biased region" description="Acidic residues" evidence="1">
    <location>
        <begin position="76"/>
        <end position="100"/>
    </location>
</feature>
<comment type="caution">
    <text evidence="2">The sequence shown here is derived from an EMBL/GenBank/DDBJ whole genome shotgun (WGS) entry which is preliminary data.</text>
</comment>
<feature type="region of interest" description="Disordered" evidence="1">
    <location>
        <begin position="72"/>
        <end position="100"/>
    </location>
</feature>
<evidence type="ECO:0000256" key="1">
    <source>
        <dbReference type="SAM" id="MobiDB-lite"/>
    </source>
</evidence>
<sequence length="100" mass="10831">MDSWCMGGLLCGEGAAADMMVVGGAPAVEGCCDEGDCAATAARDSRRGCRRGISCMTEEPSISKPSLYGQLRCENEVEEEEEEEEEQELEQDQELEMDSV</sequence>
<evidence type="ECO:0000313" key="2">
    <source>
        <dbReference type="EMBL" id="KAK0589730.1"/>
    </source>
</evidence>
<reference evidence="2" key="1">
    <citation type="journal article" date="2022" name="Plant J.">
        <title>Strategies of tolerance reflected in two North American maple genomes.</title>
        <authorList>
            <person name="McEvoy S.L."/>
            <person name="Sezen U.U."/>
            <person name="Trouern-Trend A."/>
            <person name="McMahon S.M."/>
            <person name="Schaberg P.G."/>
            <person name="Yang J."/>
            <person name="Wegrzyn J.L."/>
            <person name="Swenson N.G."/>
        </authorList>
    </citation>
    <scope>NUCLEOTIDE SEQUENCE</scope>
    <source>
        <strain evidence="2">NS2018</strain>
    </source>
</reference>
<organism evidence="2 3">
    <name type="scientific">Acer saccharum</name>
    <name type="common">Sugar maple</name>
    <dbReference type="NCBI Taxonomy" id="4024"/>
    <lineage>
        <taxon>Eukaryota</taxon>
        <taxon>Viridiplantae</taxon>
        <taxon>Streptophyta</taxon>
        <taxon>Embryophyta</taxon>
        <taxon>Tracheophyta</taxon>
        <taxon>Spermatophyta</taxon>
        <taxon>Magnoliopsida</taxon>
        <taxon>eudicotyledons</taxon>
        <taxon>Gunneridae</taxon>
        <taxon>Pentapetalae</taxon>
        <taxon>rosids</taxon>
        <taxon>malvids</taxon>
        <taxon>Sapindales</taxon>
        <taxon>Sapindaceae</taxon>
        <taxon>Hippocastanoideae</taxon>
        <taxon>Acereae</taxon>
        <taxon>Acer</taxon>
    </lineage>
</organism>
<dbReference type="Proteomes" id="UP001168877">
    <property type="component" value="Unassembled WGS sequence"/>
</dbReference>
<evidence type="ECO:0000313" key="3">
    <source>
        <dbReference type="Proteomes" id="UP001168877"/>
    </source>
</evidence>
<dbReference type="AlphaFoldDB" id="A0AA39SGX2"/>
<gene>
    <name evidence="2" type="ORF">LWI29_017846</name>
</gene>
<name>A0AA39SGX2_ACESA</name>
<protein>
    <submittedName>
        <fullName evidence="2">Uncharacterized protein</fullName>
    </submittedName>
</protein>
<accession>A0AA39SGX2</accession>
<keyword evidence="3" id="KW-1185">Reference proteome</keyword>
<dbReference type="EMBL" id="JAUESC010000381">
    <property type="protein sequence ID" value="KAK0589730.1"/>
    <property type="molecule type" value="Genomic_DNA"/>
</dbReference>
<proteinExistence type="predicted"/>
<reference evidence="2" key="2">
    <citation type="submission" date="2023-06" db="EMBL/GenBank/DDBJ databases">
        <authorList>
            <person name="Swenson N.G."/>
            <person name="Wegrzyn J.L."/>
            <person name="Mcevoy S.L."/>
        </authorList>
    </citation>
    <scope>NUCLEOTIDE SEQUENCE</scope>
    <source>
        <strain evidence="2">NS2018</strain>
        <tissue evidence="2">Leaf</tissue>
    </source>
</reference>